<keyword evidence="3" id="KW-1185">Reference proteome</keyword>
<reference evidence="2 3" key="1">
    <citation type="submission" date="2024-01" db="EMBL/GenBank/DDBJ databases">
        <title>The genomes of 5 underutilized Papilionoideae crops provide insights into root nodulation and disease resistanc.</title>
        <authorList>
            <person name="Jiang F."/>
        </authorList>
    </citation>
    <scope>NUCLEOTIDE SEQUENCE [LARGE SCALE GENOMIC DNA]</scope>
    <source>
        <strain evidence="2">LVBAO_FW01</strain>
        <tissue evidence="2">Leaves</tissue>
    </source>
</reference>
<evidence type="ECO:0000256" key="1">
    <source>
        <dbReference type="SAM" id="SignalP"/>
    </source>
</evidence>
<feature type="signal peptide" evidence="1">
    <location>
        <begin position="1"/>
        <end position="20"/>
    </location>
</feature>
<evidence type="ECO:0000313" key="3">
    <source>
        <dbReference type="Proteomes" id="UP001367508"/>
    </source>
</evidence>
<feature type="chain" id="PRO_5042838042" evidence="1">
    <location>
        <begin position="21"/>
        <end position="66"/>
    </location>
</feature>
<dbReference type="EMBL" id="JAYMYQ010000004">
    <property type="protein sequence ID" value="KAK7340371.1"/>
    <property type="molecule type" value="Genomic_DNA"/>
</dbReference>
<proteinExistence type="predicted"/>
<accession>A0AAN9QN22</accession>
<name>A0AAN9QN22_CANGL</name>
<comment type="caution">
    <text evidence="2">The sequence shown here is derived from an EMBL/GenBank/DDBJ whole genome shotgun (WGS) entry which is preliminary data.</text>
</comment>
<protein>
    <submittedName>
        <fullName evidence="2">Uncharacterized protein</fullName>
    </submittedName>
</protein>
<dbReference type="AlphaFoldDB" id="A0AAN9QN22"/>
<evidence type="ECO:0000313" key="2">
    <source>
        <dbReference type="EMBL" id="KAK7340371.1"/>
    </source>
</evidence>
<sequence>MGLLLSLLTCCRFYILSVHCNNGFALIPVDLLSFLQTFNATFGRKQRRKIMSYELGILKCCKGGDE</sequence>
<organism evidence="2 3">
    <name type="scientific">Canavalia gladiata</name>
    <name type="common">Sword bean</name>
    <name type="synonym">Dolichos gladiatus</name>
    <dbReference type="NCBI Taxonomy" id="3824"/>
    <lineage>
        <taxon>Eukaryota</taxon>
        <taxon>Viridiplantae</taxon>
        <taxon>Streptophyta</taxon>
        <taxon>Embryophyta</taxon>
        <taxon>Tracheophyta</taxon>
        <taxon>Spermatophyta</taxon>
        <taxon>Magnoliopsida</taxon>
        <taxon>eudicotyledons</taxon>
        <taxon>Gunneridae</taxon>
        <taxon>Pentapetalae</taxon>
        <taxon>rosids</taxon>
        <taxon>fabids</taxon>
        <taxon>Fabales</taxon>
        <taxon>Fabaceae</taxon>
        <taxon>Papilionoideae</taxon>
        <taxon>50 kb inversion clade</taxon>
        <taxon>NPAAA clade</taxon>
        <taxon>indigoferoid/millettioid clade</taxon>
        <taxon>Phaseoleae</taxon>
        <taxon>Canavalia</taxon>
    </lineage>
</organism>
<dbReference type="Proteomes" id="UP001367508">
    <property type="component" value="Unassembled WGS sequence"/>
</dbReference>
<keyword evidence="1" id="KW-0732">Signal</keyword>
<gene>
    <name evidence="2" type="ORF">VNO77_21073</name>
</gene>